<evidence type="ECO:0000256" key="8">
    <source>
        <dbReference type="ARBA" id="ARBA00023163"/>
    </source>
</evidence>
<dbReference type="InterPro" id="IPR036236">
    <property type="entry name" value="Znf_C2H2_sf"/>
</dbReference>
<feature type="compositionally biased region" description="Polar residues" evidence="11">
    <location>
        <begin position="200"/>
        <end position="210"/>
    </location>
</feature>
<keyword evidence="14" id="KW-1185">Reference proteome</keyword>
<evidence type="ECO:0000256" key="5">
    <source>
        <dbReference type="ARBA" id="ARBA00022771"/>
    </source>
</evidence>
<feature type="region of interest" description="Disordered" evidence="11">
    <location>
        <begin position="298"/>
        <end position="403"/>
    </location>
</feature>
<dbReference type="Proteomes" id="UP000076761">
    <property type="component" value="Unassembled WGS sequence"/>
</dbReference>
<dbReference type="GO" id="GO:0031519">
    <property type="term" value="C:PcG protein complex"/>
    <property type="evidence" value="ECO:0007669"/>
    <property type="project" value="TreeGrafter"/>
</dbReference>
<comment type="similarity">
    <text evidence="2">Belongs to the krueppel C2H2-type zinc-finger protein family.</text>
</comment>
<keyword evidence="5 10" id="KW-0863">Zinc-finger</keyword>
<keyword evidence="7" id="KW-0805">Transcription regulation</keyword>
<proteinExistence type="inferred from homology"/>
<dbReference type="PROSITE" id="PS00028">
    <property type="entry name" value="ZINC_FINGER_C2H2_1"/>
    <property type="match status" value="2"/>
</dbReference>
<evidence type="ECO:0000259" key="12">
    <source>
        <dbReference type="PROSITE" id="PS50157"/>
    </source>
</evidence>
<sequence>MPRSASSDSSHNNENRTILPPIRDLFGEELSRSPRPPSNADPRYSPSASLARLNLRGPDEDNKLLYDRYAYSTPPRQQTTQSYEHPHGYAGHSALGLSSVPPPPSLSSARSHSPSLPLPFASSFPPDRPSSTNLYPSSTHPPHLADHSRSKSLSEAQAPHSLRSQYPPPYPERQYHTSSSRPGSSLNPEVDWHNRGASASHPQQYTQSGSLYGRYPYGTPGGQALDSATGSSGRGRSGSDTGIDRSASGKYECQYCGKGFNRPSSLKIHINSHTGERPFTCPHEGCGRTFSVLSNMRRHARAHAQSQGSVREGSGDDATDGESYSPPMPMRPSLSSSTVGTSASLRAYPYPAPGTQTTGSGSPEHRSGMAKRGSDGGSRSRSISSEEDVQTPQGPSRGYPGRD</sequence>
<evidence type="ECO:0000256" key="10">
    <source>
        <dbReference type="PROSITE-ProRule" id="PRU00042"/>
    </source>
</evidence>
<evidence type="ECO:0000256" key="7">
    <source>
        <dbReference type="ARBA" id="ARBA00023015"/>
    </source>
</evidence>
<evidence type="ECO:0000256" key="11">
    <source>
        <dbReference type="SAM" id="MobiDB-lite"/>
    </source>
</evidence>
<feature type="compositionally biased region" description="Polar residues" evidence="11">
    <location>
        <begin position="74"/>
        <end position="83"/>
    </location>
</feature>
<keyword evidence="9" id="KW-0539">Nucleus</keyword>
<protein>
    <recommendedName>
        <fullName evidence="12">C2H2-type domain-containing protein</fullName>
    </recommendedName>
</protein>
<dbReference type="SUPFAM" id="SSF57667">
    <property type="entry name" value="beta-beta-alpha zinc fingers"/>
    <property type="match status" value="1"/>
</dbReference>
<feature type="region of interest" description="Disordered" evidence="11">
    <location>
        <begin position="1"/>
        <end position="247"/>
    </location>
</feature>
<dbReference type="InParanoid" id="A0A165TIT5"/>
<evidence type="ECO:0000313" key="14">
    <source>
        <dbReference type="Proteomes" id="UP000076761"/>
    </source>
</evidence>
<gene>
    <name evidence="13" type="ORF">NEOLEDRAFT_204275</name>
</gene>
<evidence type="ECO:0000256" key="3">
    <source>
        <dbReference type="ARBA" id="ARBA00022723"/>
    </source>
</evidence>
<organism evidence="13 14">
    <name type="scientific">Neolentinus lepideus HHB14362 ss-1</name>
    <dbReference type="NCBI Taxonomy" id="1314782"/>
    <lineage>
        <taxon>Eukaryota</taxon>
        <taxon>Fungi</taxon>
        <taxon>Dikarya</taxon>
        <taxon>Basidiomycota</taxon>
        <taxon>Agaricomycotina</taxon>
        <taxon>Agaricomycetes</taxon>
        <taxon>Gloeophyllales</taxon>
        <taxon>Gloeophyllaceae</taxon>
        <taxon>Neolentinus</taxon>
    </lineage>
</organism>
<dbReference type="SMART" id="SM00355">
    <property type="entry name" value="ZnF_C2H2"/>
    <property type="match status" value="2"/>
</dbReference>
<dbReference type="PROSITE" id="PS50157">
    <property type="entry name" value="ZINC_FINGER_C2H2_2"/>
    <property type="match status" value="2"/>
</dbReference>
<dbReference type="FunFam" id="3.30.160.60:FF:000193">
    <property type="entry name" value="Zinc finger protein 300"/>
    <property type="match status" value="1"/>
</dbReference>
<feature type="compositionally biased region" description="Polar residues" evidence="11">
    <location>
        <begin position="176"/>
        <end position="187"/>
    </location>
</feature>
<dbReference type="OrthoDB" id="6077919at2759"/>
<reference evidence="13 14" key="1">
    <citation type="journal article" date="2016" name="Mol. Biol. Evol.">
        <title>Comparative Genomics of Early-Diverging Mushroom-Forming Fungi Provides Insights into the Origins of Lignocellulose Decay Capabilities.</title>
        <authorList>
            <person name="Nagy L.G."/>
            <person name="Riley R."/>
            <person name="Tritt A."/>
            <person name="Adam C."/>
            <person name="Daum C."/>
            <person name="Floudas D."/>
            <person name="Sun H."/>
            <person name="Yadav J.S."/>
            <person name="Pangilinan J."/>
            <person name="Larsson K.H."/>
            <person name="Matsuura K."/>
            <person name="Barry K."/>
            <person name="Labutti K."/>
            <person name="Kuo R."/>
            <person name="Ohm R.A."/>
            <person name="Bhattacharya S.S."/>
            <person name="Shirouzu T."/>
            <person name="Yoshinaga Y."/>
            <person name="Martin F.M."/>
            <person name="Grigoriev I.V."/>
            <person name="Hibbett D.S."/>
        </authorList>
    </citation>
    <scope>NUCLEOTIDE SEQUENCE [LARGE SCALE GENOMIC DNA]</scope>
    <source>
        <strain evidence="13 14">HHB14362 ss-1</strain>
    </source>
</reference>
<dbReference type="InterPro" id="IPR013087">
    <property type="entry name" value="Znf_C2H2_type"/>
</dbReference>
<accession>A0A165TIT5</accession>
<keyword evidence="6" id="KW-0862">Zinc</keyword>
<keyword evidence="8" id="KW-0804">Transcription</keyword>
<feature type="compositionally biased region" description="Polar residues" evidence="11">
    <location>
        <begin position="129"/>
        <end position="140"/>
    </location>
</feature>
<feature type="compositionally biased region" description="Basic and acidic residues" evidence="11">
    <location>
        <begin position="57"/>
        <end position="66"/>
    </location>
</feature>
<evidence type="ECO:0000256" key="6">
    <source>
        <dbReference type="ARBA" id="ARBA00022833"/>
    </source>
</evidence>
<feature type="compositionally biased region" description="Low complexity" evidence="11">
    <location>
        <begin position="331"/>
        <end position="345"/>
    </location>
</feature>
<dbReference type="STRING" id="1314782.A0A165TIT5"/>
<dbReference type="PANTHER" id="PTHR14003">
    <property type="entry name" value="TRANSCRIPTIONAL REPRESSOR PROTEIN YY"/>
    <property type="match status" value="1"/>
</dbReference>
<dbReference type="FunFam" id="3.30.160.60:FF:001102">
    <property type="entry name" value="Transcription factor IIIA"/>
    <property type="match status" value="1"/>
</dbReference>
<evidence type="ECO:0000256" key="1">
    <source>
        <dbReference type="ARBA" id="ARBA00004123"/>
    </source>
</evidence>
<dbReference type="GO" id="GO:0000981">
    <property type="term" value="F:DNA-binding transcription factor activity, RNA polymerase II-specific"/>
    <property type="evidence" value="ECO:0007669"/>
    <property type="project" value="TreeGrafter"/>
</dbReference>
<keyword evidence="4" id="KW-0677">Repeat</keyword>
<evidence type="ECO:0000256" key="2">
    <source>
        <dbReference type="ARBA" id="ARBA00006991"/>
    </source>
</evidence>
<evidence type="ECO:0000256" key="9">
    <source>
        <dbReference type="ARBA" id="ARBA00023242"/>
    </source>
</evidence>
<dbReference type="GO" id="GO:0008270">
    <property type="term" value="F:zinc ion binding"/>
    <property type="evidence" value="ECO:0007669"/>
    <property type="project" value="UniProtKB-KW"/>
</dbReference>
<dbReference type="GO" id="GO:0000978">
    <property type="term" value="F:RNA polymerase II cis-regulatory region sequence-specific DNA binding"/>
    <property type="evidence" value="ECO:0007669"/>
    <property type="project" value="TreeGrafter"/>
</dbReference>
<feature type="compositionally biased region" description="Low complexity" evidence="11">
    <location>
        <begin position="106"/>
        <end position="125"/>
    </location>
</feature>
<dbReference type="AlphaFoldDB" id="A0A165TIT5"/>
<name>A0A165TIT5_9AGAM</name>
<comment type="subcellular location">
    <subcellularLocation>
        <location evidence="1">Nucleus</location>
    </subcellularLocation>
</comment>
<keyword evidence="3" id="KW-0479">Metal-binding</keyword>
<dbReference type="EMBL" id="KV425565">
    <property type="protein sequence ID" value="KZT26730.1"/>
    <property type="molecule type" value="Genomic_DNA"/>
</dbReference>
<evidence type="ECO:0000313" key="13">
    <source>
        <dbReference type="EMBL" id="KZT26730.1"/>
    </source>
</evidence>
<dbReference type="PANTHER" id="PTHR14003:SF20">
    <property type="entry name" value="FINGER DOMAIN PROTEIN, PUTATIVE (AFU_ORTHOLOGUE AFUA_4G10380)-RELATED"/>
    <property type="match status" value="1"/>
</dbReference>
<dbReference type="Pfam" id="PF00096">
    <property type="entry name" value="zf-C2H2"/>
    <property type="match status" value="2"/>
</dbReference>
<feature type="domain" description="C2H2-type" evidence="12">
    <location>
        <begin position="279"/>
        <end position="308"/>
    </location>
</feature>
<feature type="compositionally biased region" description="Polar residues" evidence="11">
    <location>
        <begin position="1"/>
        <end position="16"/>
    </location>
</feature>
<dbReference type="GO" id="GO:0000785">
    <property type="term" value="C:chromatin"/>
    <property type="evidence" value="ECO:0007669"/>
    <property type="project" value="TreeGrafter"/>
</dbReference>
<dbReference type="GO" id="GO:0005667">
    <property type="term" value="C:transcription regulator complex"/>
    <property type="evidence" value="ECO:0007669"/>
    <property type="project" value="TreeGrafter"/>
</dbReference>
<dbReference type="Gene3D" id="3.30.160.60">
    <property type="entry name" value="Classic Zinc Finger"/>
    <property type="match status" value="2"/>
</dbReference>
<feature type="domain" description="C2H2-type" evidence="12">
    <location>
        <begin position="251"/>
        <end position="278"/>
    </location>
</feature>
<evidence type="ECO:0000256" key="4">
    <source>
        <dbReference type="ARBA" id="ARBA00022737"/>
    </source>
</evidence>